<proteinExistence type="predicted"/>
<dbReference type="InParanoid" id="G4U136"/>
<evidence type="ECO:0000313" key="3">
    <source>
        <dbReference type="Proteomes" id="UP000007148"/>
    </source>
</evidence>
<dbReference type="Proteomes" id="UP000007148">
    <property type="component" value="Unassembled WGS sequence"/>
</dbReference>
<accession>G4U136</accession>
<feature type="compositionally biased region" description="Polar residues" evidence="1">
    <location>
        <begin position="65"/>
        <end position="77"/>
    </location>
</feature>
<organism evidence="2 3">
    <name type="scientific">Serendipita indica (strain DSM 11827)</name>
    <name type="common">Root endophyte fungus</name>
    <name type="synonym">Piriformospora indica</name>
    <dbReference type="NCBI Taxonomy" id="1109443"/>
    <lineage>
        <taxon>Eukaryota</taxon>
        <taxon>Fungi</taxon>
        <taxon>Dikarya</taxon>
        <taxon>Basidiomycota</taxon>
        <taxon>Agaricomycotina</taxon>
        <taxon>Agaricomycetes</taxon>
        <taxon>Sebacinales</taxon>
        <taxon>Serendipitaceae</taxon>
        <taxon>Serendipita</taxon>
    </lineage>
</organism>
<feature type="region of interest" description="Disordered" evidence="1">
    <location>
        <begin position="1"/>
        <end position="32"/>
    </location>
</feature>
<reference evidence="2 3" key="1">
    <citation type="journal article" date="2011" name="PLoS Pathog.">
        <title>Endophytic Life Strategies Decoded by Genome and Transcriptome Analyses of the Mutualistic Root Symbiont Piriformospora indica.</title>
        <authorList>
            <person name="Zuccaro A."/>
            <person name="Lahrmann U."/>
            <person name="Guldener U."/>
            <person name="Langen G."/>
            <person name="Pfiffi S."/>
            <person name="Biedenkopf D."/>
            <person name="Wong P."/>
            <person name="Samans B."/>
            <person name="Grimm C."/>
            <person name="Basiewicz M."/>
            <person name="Murat C."/>
            <person name="Martin F."/>
            <person name="Kogel K.H."/>
        </authorList>
    </citation>
    <scope>NUCLEOTIDE SEQUENCE [LARGE SCALE GENOMIC DNA]</scope>
    <source>
        <strain evidence="2 3">DSM 11827</strain>
    </source>
</reference>
<sequence>MSVGCNIDTLPHYATPHPPAHPPRSNSMSEAGQYQAPCHTYDYSPRLPLSHCPNYYPPPGEPHPSLTNARSQSYNGSPQTPINTILHLRIILPITVNWL</sequence>
<name>G4U136_SERID</name>
<dbReference type="HOGENOM" id="CLU_2321249_0_0_1"/>
<feature type="region of interest" description="Disordered" evidence="1">
    <location>
        <begin position="54"/>
        <end position="77"/>
    </location>
</feature>
<protein>
    <submittedName>
        <fullName evidence="2">Uncharacterized protein</fullName>
    </submittedName>
</protein>
<gene>
    <name evidence="2" type="ORF">PIIN_11257</name>
</gene>
<keyword evidence="3" id="KW-1185">Reference proteome</keyword>
<evidence type="ECO:0000313" key="2">
    <source>
        <dbReference type="EMBL" id="CCA77279.1"/>
    </source>
</evidence>
<dbReference type="EMBL" id="CAFZ01001439">
    <property type="protein sequence ID" value="CCA77279.1"/>
    <property type="molecule type" value="Genomic_DNA"/>
</dbReference>
<evidence type="ECO:0000256" key="1">
    <source>
        <dbReference type="SAM" id="MobiDB-lite"/>
    </source>
</evidence>
<comment type="caution">
    <text evidence="2">The sequence shown here is derived from an EMBL/GenBank/DDBJ whole genome shotgun (WGS) entry which is preliminary data.</text>
</comment>
<dbReference type="AlphaFoldDB" id="G4U136"/>